<evidence type="ECO:0000256" key="3">
    <source>
        <dbReference type="ARBA" id="ARBA00023235"/>
    </source>
</evidence>
<dbReference type="InterPro" id="IPR002942">
    <property type="entry name" value="S4_RNA-bd"/>
</dbReference>
<dbReference type="SUPFAM" id="SSF55120">
    <property type="entry name" value="Pseudouridine synthase"/>
    <property type="match status" value="1"/>
</dbReference>
<protein>
    <recommendedName>
        <fullName evidence="6">Pseudouridine synthase</fullName>
        <ecNumber evidence="6">5.4.99.-</ecNumber>
    </recommendedName>
</protein>
<dbReference type="PANTHER" id="PTHR21600">
    <property type="entry name" value="MITOCHONDRIAL RNA PSEUDOURIDINE SYNTHASE"/>
    <property type="match status" value="1"/>
</dbReference>
<dbReference type="EC" id="5.4.99.-" evidence="6"/>
<evidence type="ECO:0000256" key="2">
    <source>
        <dbReference type="ARBA" id="ARBA00010876"/>
    </source>
</evidence>
<dbReference type="PROSITE" id="PS01129">
    <property type="entry name" value="PSI_RLU"/>
    <property type="match status" value="1"/>
</dbReference>
<dbReference type="AlphaFoldDB" id="A0A7X2P653"/>
<comment type="similarity">
    <text evidence="2 6">Belongs to the pseudouridine synthase RluA family.</text>
</comment>
<dbReference type="RefSeq" id="WP_154456726.1">
    <property type="nucleotide sequence ID" value="NZ_VUMV01000001.1"/>
</dbReference>
<dbReference type="InterPro" id="IPR006224">
    <property type="entry name" value="PsdUridine_synth_RluA-like_CS"/>
</dbReference>
<comment type="caution">
    <text evidence="8">The sequence shown here is derived from an EMBL/GenBank/DDBJ whole genome shotgun (WGS) entry which is preliminary data.</text>
</comment>
<dbReference type="Gene3D" id="3.10.290.10">
    <property type="entry name" value="RNA-binding S4 domain"/>
    <property type="match status" value="1"/>
</dbReference>
<sequence>MREITIRKQNAEQRLDKFLRRYLPEAENGFLYKMLRKKNIKLNGQKASGRELLREGDVIQLFFAEETLKKFMGEKEDALQAKPLPEKWILYQDSRMLAVNKPAGLLSQPSASGEDSLVEELRAYLLTDGGMTQEDFRNYRPGVVNRLDRNTSGLVLAAKTLDAAQALSRLIRERNVEKYYLAAVCGSMREERTVRAWLKKDEASNQVEVSGRDFPGAAEIVTGYEPLEHYRFRGQDYTLLKVRLVTGKTHQIRAHLAYIGHPVAGDVKYGRYSVNAELKKQTGFRRQALHAWKIVFPELPELPALSGISGRTLTAGLPDDFQRLRRLLSGSGEEIT</sequence>
<dbReference type="InterPro" id="IPR050188">
    <property type="entry name" value="RluA_PseudoU_synthase"/>
</dbReference>
<dbReference type="InterPro" id="IPR020103">
    <property type="entry name" value="PsdUridine_synth_cat_dom_sf"/>
</dbReference>
<evidence type="ECO:0000259" key="7">
    <source>
        <dbReference type="SMART" id="SM00363"/>
    </source>
</evidence>
<dbReference type="GO" id="GO:0120159">
    <property type="term" value="F:rRNA pseudouridine synthase activity"/>
    <property type="evidence" value="ECO:0007669"/>
    <property type="project" value="UniProtKB-ARBA"/>
</dbReference>
<dbReference type="Proteomes" id="UP000466864">
    <property type="component" value="Unassembled WGS sequence"/>
</dbReference>
<evidence type="ECO:0000256" key="5">
    <source>
        <dbReference type="PROSITE-ProRule" id="PRU00182"/>
    </source>
</evidence>
<dbReference type="EMBL" id="VUMV01000001">
    <property type="protein sequence ID" value="MST80914.1"/>
    <property type="molecule type" value="Genomic_DNA"/>
</dbReference>
<dbReference type="SMART" id="SM00363">
    <property type="entry name" value="S4"/>
    <property type="match status" value="1"/>
</dbReference>
<dbReference type="Pfam" id="PF00849">
    <property type="entry name" value="PseudoU_synth_2"/>
    <property type="match status" value="1"/>
</dbReference>
<dbReference type="GO" id="GO:0000455">
    <property type="term" value="P:enzyme-directed rRNA pseudouridine synthesis"/>
    <property type="evidence" value="ECO:0007669"/>
    <property type="project" value="UniProtKB-ARBA"/>
</dbReference>
<dbReference type="CDD" id="cd02869">
    <property type="entry name" value="PseudoU_synth_RluA_like"/>
    <property type="match status" value="1"/>
</dbReference>
<comment type="catalytic activity">
    <reaction evidence="1 6">
        <text>a uridine in RNA = a pseudouridine in RNA</text>
        <dbReference type="Rhea" id="RHEA:48348"/>
        <dbReference type="Rhea" id="RHEA-COMP:12068"/>
        <dbReference type="Rhea" id="RHEA-COMP:12069"/>
        <dbReference type="ChEBI" id="CHEBI:65314"/>
        <dbReference type="ChEBI" id="CHEBI:65315"/>
    </reaction>
</comment>
<keyword evidence="5" id="KW-0694">RNA-binding</keyword>
<gene>
    <name evidence="8" type="ORF">FYJ60_00990</name>
</gene>
<feature type="domain" description="RNA-binding S4" evidence="7">
    <location>
        <begin position="13"/>
        <end position="77"/>
    </location>
</feature>
<evidence type="ECO:0000313" key="8">
    <source>
        <dbReference type="EMBL" id="MST80914.1"/>
    </source>
</evidence>
<evidence type="ECO:0000256" key="4">
    <source>
        <dbReference type="PIRSR" id="PIRSR606225-1"/>
    </source>
</evidence>
<dbReference type="InterPro" id="IPR036986">
    <property type="entry name" value="S4_RNA-bd_sf"/>
</dbReference>
<dbReference type="PROSITE" id="PS50889">
    <property type="entry name" value="S4"/>
    <property type="match status" value="1"/>
</dbReference>
<dbReference type="InterPro" id="IPR006225">
    <property type="entry name" value="PsdUridine_synth_RluC/D"/>
</dbReference>
<evidence type="ECO:0000256" key="6">
    <source>
        <dbReference type="RuleBase" id="RU362028"/>
    </source>
</evidence>
<feature type="active site" evidence="4">
    <location>
        <position position="148"/>
    </location>
</feature>
<accession>A0A7X2P653</accession>
<dbReference type="InterPro" id="IPR006145">
    <property type="entry name" value="PsdUridine_synth_RsuA/RluA"/>
</dbReference>
<reference evidence="8 9" key="1">
    <citation type="submission" date="2019-08" db="EMBL/GenBank/DDBJ databases">
        <title>In-depth cultivation of the pig gut microbiome towards novel bacterial diversity and tailored functional studies.</title>
        <authorList>
            <person name="Wylensek D."/>
            <person name="Hitch T.C.A."/>
            <person name="Clavel T."/>
        </authorList>
    </citation>
    <scope>NUCLEOTIDE SEQUENCE [LARGE SCALE GENOMIC DNA]</scope>
    <source>
        <strain evidence="8 9">Oil+RF-744-WCA-WT-13</strain>
    </source>
</reference>
<proteinExistence type="inferred from homology"/>
<evidence type="ECO:0000313" key="9">
    <source>
        <dbReference type="Proteomes" id="UP000466864"/>
    </source>
</evidence>
<dbReference type="NCBIfam" id="TIGR00005">
    <property type="entry name" value="rluA_subfam"/>
    <property type="match status" value="1"/>
</dbReference>
<keyword evidence="9" id="KW-1185">Reference proteome</keyword>
<evidence type="ECO:0000256" key="1">
    <source>
        <dbReference type="ARBA" id="ARBA00000073"/>
    </source>
</evidence>
<name>A0A7X2P653_9FIRM</name>
<organism evidence="8 9">
    <name type="scientific">Bilifractor porci</name>
    <dbReference type="NCBI Taxonomy" id="2606636"/>
    <lineage>
        <taxon>Bacteria</taxon>
        <taxon>Bacillati</taxon>
        <taxon>Bacillota</taxon>
        <taxon>Clostridia</taxon>
        <taxon>Lachnospirales</taxon>
        <taxon>Lachnospiraceae</taxon>
        <taxon>Bilifractor</taxon>
    </lineage>
</organism>
<keyword evidence="3 6" id="KW-0413">Isomerase</keyword>
<comment type="function">
    <text evidence="6">Responsible for synthesis of pseudouridine from uracil.</text>
</comment>
<dbReference type="GO" id="GO:0003723">
    <property type="term" value="F:RNA binding"/>
    <property type="evidence" value="ECO:0007669"/>
    <property type="project" value="UniProtKB-KW"/>
</dbReference>
<dbReference type="Gene3D" id="3.30.2350.10">
    <property type="entry name" value="Pseudouridine synthase"/>
    <property type="match status" value="1"/>
</dbReference>
<dbReference type="CDD" id="cd00165">
    <property type="entry name" value="S4"/>
    <property type="match status" value="1"/>
</dbReference>